<reference evidence="1 2" key="1">
    <citation type="submission" date="2013-07" db="EMBL/GenBank/DDBJ databases">
        <title>Sulfurimonas hongkongensis AST-10 Genome Sequencing.</title>
        <authorList>
            <person name="Cai L."/>
            <person name="Zhang T."/>
        </authorList>
    </citation>
    <scope>NUCLEOTIDE SEQUENCE [LARGE SCALE GENOMIC DNA]</scope>
    <source>
        <strain evidence="1 2">AST-10</strain>
    </source>
</reference>
<dbReference type="PATRIC" id="fig|1172190.3.peg.1638"/>
<dbReference type="AlphaFoldDB" id="T0JQU2"/>
<evidence type="ECO:0000313" key="1">
    <source>
        <dbReference type="EMBL" id="EQB39187.1"/>
    </source>
</evidence>
<accession>T0JQU2</accession>
<dbReference type="RefSeq" id="WP_021287952.1">
    <property type="nucleotide sequence ID" value="NZ_AUPZ01000010.1"/>
</dbReference>
<dbReference type="OrthoDB" id="5361758at2"/>
<protein>
    <submittedName>
        <fullName evidence="1">Uncharacterized protein</fullName>
    </submittedName>
</protein>
<organism evidence="1 2">
    <name type="scientific">Sulfurimonas hongkongensis</name>
    <dbReference type="NCBI Taxonomy" id="1172190"/>
    <lineage>
        <taxon>Bacteria</taxon>
        <taxon>Pseudomonadati</taxon>
        <taxon>Campylobacterota</taxon>
        <taxon>Epsilonproteobacteria</taxon>
        <taxon>Campylobacterales</taxon>
        <taxon>Sulfurimonadaceae</taxon>
        <taxon>Sulfurimonas</taxon>
    </lineage>
</organism>
<dbReference type="EMBL" id="AUPZ01000010">
    <property type="protein sequence ID" value="EQB39187.1"/>
    <property type="molecule type" value="Genomic_DNA"/>
</dbReference>
<proteinExistence type="predicted"/>
<dbReference type="eggNOG" id="COG3475">
    <property type="taxonomic scope" value="Bacteria"/>
</dbReference>
<dbReference type="Proteomes" id="UP000015520">
    <property type="component" value="Unassembled WGS sequence"/>
</dbReference>
<comment type="caution">
    <text evidence="1">The sequence shown here is derived from an EMBL/GenBank/DDBJ whole genome shotgun (WGS) entry which is preliminary data.</text>
</comment>
<name>T0JQU2_9BACT</name>
<dbReference type="Gene3D" id="3.40.50.720">
    <property type="entry name" value="NAD(P)-binding Rossmann-like Domain"/>
    <property type="match status" value="1"/>
</dbReference>
<sequence>MCKEKILIFGVGVAGRALYRELNSTHNIIGFIDNNKRLDGTKYNNKKIHSLDKLPLLSFDKIAITGIWVNSMKNQLQSLNIKDSKIMEIADNAINFSTQSRTKETDNIMKNISQIFTDNKIDYYIIGSSLATLFRNKDLSSVADVDLFLTSQKDAISFYDFITTSPLFKEYDIEKVLYLEDEILVKKGDIKKIIISSKSIKAQEEPSIIDISIADFLDEKYMVRHGVNYIYIPKNLCEGLRYHKYKDLELQIPFLAEDYLCLLYGKNWIIPPKKWDQSDYGNLLSPVEVQKLKESLGAR</sequence>
<dbReference type="STRING" id="1172190.M947_08510"/>
<keyword evidence="2" id="KW-1185">Reference proteome</keyword>
<evidence type="ECO:0000313" key="2">
    <source>
        <dbReference type="Proteomes" id="UP000015520"/>
    </source>
</evidence>
<gene>
    <name evidence="1" type="ORF">M947_08510</name>
</gene>